<dbReference type="PANTHER" id="PTHR35801:SF1">
    <property type="entry name" value="PHOSPHOSERINE PHOSPHATASE RSBX"/>
    <property type="match status" value="1"/>
</dbReference>
<reference evidence="3" key="1">
    <citation type="submission" date="2023-07" db="EMBL/GenBank/DDBJ databases">
        <title>30 novel species of actinomycetes from the DSMZ collection.</title>
        <authorList>
            <person name="Nouioui I."/>
        </authorList>
    </citation>
    <scope>NUCLEOTIDE SEQUENCE [LARGE SCALE GENOMIC DNA]</scope>
    <source>
        <strain evidence="3">DSM 45834</strain>
    </source>
</reference>
<dbReference type="SUPFAM" id="SSF81606">
    <property type="entry name" value="PP2C-like"/>
    <property type="match status" value="1"/>
</dbReference>
<dbReference type="EMBL" id="JAVREJ010000003">
    <property type="protein sequence ID" value="MDT0349087.1"/>
    <property type="molecule type" value="Genomic_DNA"/>
</dbReference>
<dbReference type="Proteomes" id="UP001183202">
    <property type="component" value="Unassembled WGS sequence"/>
</dbReference>
<name>A0ABU2N583_9PSEU</name>
<dbReference type="InterPro" id="IPR039248">
    <property type="entry name" value="Ptase_RsbX"/>
</dbReference>
<dbReference type="Pfam" id="PF07228">
    <property type="entry name" value="SpoIIE"/>
    <property type="match status" value="1"/>
</dbReference>
<organism evidence="2 3">
    <name type="scientific">Pseudonocardia charpentierae</name>
    <dbReference type="NCBI Taxonomy" id="3075545"/>
    <lineage>
        <taxon>Bacteria</taxon>
        <taxon>Bacillati</taxon>
        <taxon>Actinomycetota</taxon>
        <taxon>Actinomycetes</taxon>
        <taxon>Pseudonocardiales</taxon>
        <taxon>Pseudonocardiaceae</taxon>
        <taxon>Pseudonocardia</taxon>
    </lineage>
</organism>
<dbReference type="InterPro" id="IPR001932">
    <property type="entry name" value="PPM-type_phosphatase-like_dom"/>
</dbReference>
<sequence>MGPIGVAASVAEDVEWLRIEDLSAAGTARRAATRLAEQLAFPPARAAEVGLALTEIATNLARHAQAGSVLLRSLRGVGTAVEVVAVDAGPGMDDLARSRRDGHSSAGTLGIGLGAIHRLADDVDIASTPGVGTVLVARFDADRRAPVPADSTAAGLTRPITGETVCGDACWIRHIGDRTLMLLCDGLGHGPQAAAAAQRATATARAARADRVGPEELVSSVHAALSGTRGGAVAVAELDPAAGVVRFCGVGNVAGAVVTDGRKRGMTSAPGVAGMRARHVRRFEYPLEPTSVVVMHSDGLTGRWTLDPELLPRSPTMVAAALLRDAGIRHDDAGVIVARPHRVAEGS</sequence>
<evidence type="ECO:0000313" key="2">
    <source>
        <dbReference type="EMBL" id="MDT0349087.1"/>
    </source>
</evidence>
<dbReference type="Gene3D" id="3.30.565.10">
    <property type="entry name" value="Histidine kinase-like ATPase, C-terminal domain"/>
    <property type="match status" value="1"/>
</dbReference>
<comment type="caution">
    <text evidence="2">The sequence shown here is derived from an EMBL/GenBank/DDBJ whole genome shotgun (WGS) entry which is preliminary data.</text>
</comment>
<dbReference type="RefSeq" id="WP_311555064.1">
    <property type="nucleotide sequence ID" value="NZ_JAVREJ010000003.1"/>
</dbReference>
<evidence type="ECO:0000313" key="3">
    <source>
        <dbReference type="Proteomes" id="UP001183202"/>
    </source>
</evidence>
<accession>A0ABU2N583</accession>
<dbReference type="InterPro" id="IPR036890">
    <property type="entry name" value="HATPase_C_sf"/>
</dbReference>
<proteinExistence type="predicted"/>
<dbReference type="InterPro" id="IPR003594">
    <property type="entry name" value="HATPase_dom"/>
</dbReference>
<dbReference type="Pfam" id="PF13581">
    <property type="entry name" value="HATPase_c_2"/>
    <property type="match status" value="1"/>
</dbReference>
<dbReference type="SUPFAM" id="SSF55874">
    <property type="entry name" value="ATPase domain of HSP90 chaperone/DNA topoisomerase II/histidine kinase"/>
    <property type="match status" value="1"/>
</dbReference>
<keyword evidence="3" id="KW-1185">Reference proteome</keyword>
<feature type="domain" description="PPM-type phosphatase" evidence="1">
    <location>
        <begin position="147"/>
        <end position="340"/>
    </location>
</feature>
<dbReference type="SMART" id="SM00331">
    <property type="entry name" value="PP2C_SIG"/>
    <property type="match status" value="1"/>
</dbReference>
<dbReference type="InterPro" id="IPR036457">
    <property type="entry name" value="PPM-type-like_dom_sf"/>
</dbReference>
<dbReference type="Gene3D" id="3.60.40.10">
    <property type="entry name" value="PPM-type phosphatase domain"/>
    <property type="match status" value="1"/>
</dbReference>
<gene>
    <name evidence="2" type="ORF">RM445_06060</name>
</gene>
<evidence type="ECO:0000259" key="1">
    <source>
        <dbReference type="SMART" id="SM00331"/>
    </source>
</evidence>
<dbReference type="PANTHER" id="PTHR35801">
    <property type="entry name" value="PHOSPHOSERINE PHOSPHATASE RSBX"/>
    <property type="match status" value="1"/>
</dbReference>
<protein>
    <submittedName>
        <fullName evidence="2">SpoIIE family protein phosphatase</fullName>
    </submittedName>
</protein>